<keyword evidence="3" id="KW-1185">Reference proteome</keyword>
<dbReference type="Proteomes" id="UP000026962">
    <property type="component" value="Chromosome 1"/>
</dbReference>
<reference evidence="2" key="1">
    <citation type="submission" date="2015-04" db="UniProtKB">
        <authorList>
            <consortium name="EnsemblPlants"/>
        </authorList>
    </citation>
    <scope>IDENTIFICATION</scope>
</reference>
<sequence>MEESPPRPLEGGGRTRMGDASRCTTRCSPASGASAPPLPSAYEDAIWVHFHRLPSRVDSGLIDALGFNAVVRIDYQLWNLMASLGFNAVVSVRVSNEIITPHPPDIQIANESAPKI</sequence>
<reference evidence="2" key="2">
    <citation type="submission" date="2018-05" db="EMBL/GenBank/DDBJ databases">
        <title>OpunRS2 (Oryza punctata Reference Sequence Version 2).</title>
        <authorList>
            <person name="Zhang J."/>
            <person name="Kudrna D."/>
            <person name="Lee S."/>
            <person name="Talag J."/>
            <person name="Welchert J."/>
            <person name="Wing R.A."/>
        </authorList>
    </citation>
    <scope>NUCLEOTIDE SEQUENCE [LARGE SCALE GENOMIC DNA]</scope>
</reference>
<dbReference type="Gramene" id="OPUNC01G19220.1">
    <property type="protein sequence ID" value="OPUNC01G19220.1"/>
    <property type="gene ID" value="OPUNC01G19220"/>
</dbReference>
<dbReference type="HOGENOM" id="CLU_2100872_0_0_1"/>
<dbReference type="EnsemblPlants" id="OPUNC01G19220.1">
    <property type="protein sequence ID" value="OPUNC01G19220.1"/>
    <property type="gene ID" value="OPUNC01G19220"/>
</dbReference>
<organism evidence="2">
    <name type="scientific">Oryza punctata</name>
    <name type="common">Red rice</name>
    <dbReference type="NCBI Taxonomy" id="4537"/>
    <lineage>
        <taxon>Eukaryota</taxon>
        <taxon>Viridiplantae</taxon>
        <taxon>Streptophyta</taxon>
        <taxon>Embryophyta</taxon>
        <taxon>Tracheophyta</taxon>
        <taxon>Spermatophyta</taxon>
        <taxon>Magnoliopsida</taxon>
        <taxon>Liliopsida</taxon>
        <taxon>Poales</taxon>
        <taxon>Poaceae</taxon>
        <taxon>BOP clade</taxon>
        <taxon>Oryzoideae</taxon>
        <taxon>Oryzeae</taxon>
        <taxon>Oryzinae</taxon>
        <taxon>Oryza</taxon>
    </lineage>
</organism>
<evidence type="ECO:0000256" key="1">
    <source>
        <dbReference type="SAM" id="MobiDB-lite"/>
    </source>
</evidence>
<evidence type="ECO:0000313" key="3">
    <source>
        <dbReference type="Proteomes" id="UP000026962"/>
    </source>
</evidence>
<protein>
    <submittedName>
        <fullName evidence="2">Uncharacterized protein</fullName>
    </submittedName>
</protein>
<feature type="region of interest" description="Disordered" evidence="1">
    <location>
        <begin position="1"/>
        <end position="36"/>
    </location>
</feature>
<dbReference type="AlphaFoldDB" id="A0A0E0JJV6"/>
<evidence type="ECO:0000313" key="2">
    <source>
        <dbReference type="EnsemblPlants" id="OPUNC01G19220.1"/>
    </source>
</evidence>
<proteinExistence type="predicted"/>
<accession>A0A0E0JJV6</accession>
<name>A0A0E0JJV6_ORYPU</name>